<reference evidence="1 2" key="1">
    <citation type="submission" date="2014-02" db="EMBL/GenBank/DDBJ databases">
        <authorList>
            <person name="Sears C."/>
            <person name="Carroll K."/>
            <person name="Sack B.R."/>
            <person name="Qadri F."/>
            <person name="Myers L.L."/>
            <person name="Chung G.-T."/>
            <person name="Escheverria P."/>
            <person name="Fraser C.M."/>
            <person name="Sadzewicz L."/>
            <person name="Shefchek K.A."/>
            <person name="Tallon L."/>
            <person name="Das S.P."/>
            <person name="Daugherty S."/>
            <person name="Mongodin E.F."/>
        </authorList>
    </citation>
    <scope>NUCLEOTIDE SEQUENCE [LARGE SCALE GENOMIC DNA]</scope>
    <source>
        <strain evidence="1 2">S36L11</strain>
    </source>
</reference>
<sequence length="44" mass="4950">MCAHSVRVLRVDGALYVCGHCTVRTLCLFQMQNCISHNCNTFFG</sequence>
<comment type="caution">
    <text evidence="1">The sequence shown here is derived from an EMBL/GenBank/DDBJ whole genome shotgun (WGS) entry which is preliminary data.</text>
</comment>
<gene>
    <name evidence="1" type="ORF">M136_2103</name>
</gene>
<evidence type="ECO:0000313" key="2">
    <source>
        <dbReference type="Proteomes" id="UP000022082"/>
    </source>
</evidence>
<protein>
    <submittedName>
        <fullName evidence="1">Uncharacterized protein</fullName>
    </submittedName>
</protein>
<proteinExistence type="predicted"/>
<evidence type="ECO:0000313" key="1">
    <source>
        <dbReference type="EMBL" id="EXZ28656.1"/>
    </source>
</evidence>
<organism evidence="1 2">
    <name type="scientific">Bacteroides fragilis str. S36L11</name>
    <dbReference type="NCBI Taxonomy" id="1339327"/>
    <lineage>
        <taxon>Bacteria</taxon>
        <taxon>Pseudomonadati</taxon>
        <taxon>Bacteroidota</taxon>
        <taxon>Bacteroidia</taxon>
        <taxon>Bacteroidales</taxon>
        <taxon>Bacteroidaceae</taxon>
        <taxon>Bacteroides</taxon>
    </lineage>
</organism>
<dbReference type="EMBL" id="JGDJ01000197">
    <property type="protein sequence ID" value="EXZ28656.1"/>
    <property type="molecule type" value="Genomic_DNA"/>
</dbReference>
<dbReference type="Proteomes" id="UP000022082">
    <property type="component" value="Unassembled WGS sequence"/>
</dbReference>
<dbReference type="AlphaFoldDB" id="A0A016AJX6"/>
<accession>A0A016AJX6</accession>
<name>A0A016AJX6_BACFG</name>